<dbReference type="Proteomes" id="UP000503251">
    <property type="component" value="Chromosome"/>
</dbReference>
<gene>
    <name evidence="2" type="ORF">DQK91_11690</name>
    <name evidence="1" type="ORF">E8L03_02280</name>
</gene>
<accession>A0A6P1ZI58</accession>
<evidence type="ECO:0000313" key="3">
    <source>
        <dbReference type="Proteomes" id="UP000434052"/>
    </source>
</evidence>
<keyword evidence="4" id="KW-1185">Reference proteome</keyword>
<dbReference type="AlphaFoldDB" id="A0A6P1ZI58"/>
<name>A0A6P1ZI58_9BACT</name>
<reference evidence="2 3" key="1">
    <citation type="submission" date="2018-06" db="EMBL/GenBank/DDBJ databases">
        <title>Complete genome of Desulfovibrio marinus P48SEP.</title>
        <authorList>
            <person name="Crispim J.S."/>
            <person name="Vidigal P.M.P."/>
            <person name="Silva L.C.F."/>
            <person name="Araujo L.C."/>
            <person name="Laguardia C.N."/>
            <person name="Dias R.S."/>
            <person name="Sousa M.P."/>
            <person name="Paula S.O."/>
            <person name="Silva C."/>
        </authorList>
    </citation>
    <scope>NUCLEOTIDE SEQUENCE [LARGE SCALE GENOMIC DNA]</scope>
    <source>
        <strain evidence="2 3">P48SEP</strain>
    </source>
</reference>
<sequence>MWNALRGGELQRKEGLMEYTESDIPVEIKHGEYLILGDGAYLRWESNGEAKNVFLGSGFEADTEIFPGNTWEFSNSGKKYRLTAKFEDALLVEQI</sequence>
<dbReference type="EMBL" id="QMIF01000007">
    <property type="protein sequence ID" value="TVM33326.1"/>
    <property type="molecule type" value="Genomic_DNA"/>
</dbReference>
<dbReference type="Proteomes" id="UP000434052">
    <property type="component" value="Unassembled WGS sequence"/>
</dbReference>
<evidence type="ECO:0000313" key="1">
    <source>
        <dbReference type="EMBL" id="QJT07826.1"/>
    </source>
</evidence>
<organism evidence="2 3">
    <name type="scientific">Oceanidesulfovibrio marinus</name>
    <dbReference type="NCBI Taxonomy" id="370038"/>
    <lineage>
        <taxon>Bacteria</taxon>
        <taxon>Pseudomonadati</taxon>
        <taxon>Thermodesulfobacteriota</taxon>
        <taxon>Desulfovibrionia</taxon>
        <taxon>Desulfovibrionales</taxon>
        <taxon>Desulfovibrionaceae</taxon>
        <taxon>Oceanidesulfovibrio</taxon>
    </lineage>
</organism>
<dbReference type="EMBL" id="CP039543">
    <property type="protein sequence ID" value="QJT07826.1"/>
    <property type="molecule type" value="Genomic_DNA"/>
</dbReference>
<proteinExistence type="predicted"/>
<evidence type="ECO:0000313" key="4">
    <source>
        <dbReference type="Proteomes" id="UP000503251"/>
    </source>
</evidence>
<protein>
    <submittedName>
        <fullName evidence="2">Uncharacterized protein</fullName>
    </submittedName>
</protein>
<reference evidence="1 4" key="2">
    <citation type="submission" date="2019-04" db="EMBL/GenBank/DDBJ databases">
        <title>Isolation and culture of sulfate reducing bacteria from the cold seep of the South China Sea.</title>
        <authorList>
            <person name="Sun C."/>
            <person name="Liu R."/>
        </authorList>
    </citation>
    <scope>NUCLEOTIDE SEQUENCE [LARGE SCALE GENOMIC DNA]</scope>
    <source>
        <strain evidence="1 4">CS1</strain>
    </source>
</reference>
<dbReference type="OrthoDB" id="5459555at2"/>
<evidence type="ECO:0000313" key="2">
    <source>
        <dbReference type="EMBL" id="TVM33326.1"/>
    </source>
</evidence>